<dbReference type="AlphaFoldDB" id="V8NQB1"/>
<keyword evidence="2" id="KW-0732">Signal</keyword>
<name>V8NQB1_OPHHA</name>
<feature type="signal peptide" evidence="2">
    <location>
        <begin position="1"/>
        <end position="17"/>
    </location>
</feature>
<gene>
    <name evidence="3" type="primary">CNGB1</name>
    <name evidence="3" type="ORF">L345_10496</name>
</gene>
<feature type="region of interest" description="Disordered" evidence="1">
    <location>
        <begin position="19"/>
        <end position="183"/>
    </location>
</feature>
<feature type="compositionally biased region" description="Basic and acidic residues" evidence="1">
    <location>
        <begin position="115"/>
        <end position="128"/>
    </location>
</feature>
<proteinExistence type="predicted"/>
<feature type="non-terminal residue" evidence="3">
    <location>
        <position position="1"/>
    </location>
</feature>
<feature type="compositionally biased region" description="Basic and acidic residues" evidence="1">
    <location>
        <begin position="135"/>
        <end position="160"/>
    </location>
</feature>
<keyword evidence="4" id="KW-1185">Reference proteome</keyword>
<protein>
    <submittedName>
        <fullName evidence="3">Cyclic nucleotide-gated cation channel beta-1</fullName>
    </submittedName>
</protein>
<feature type="chain" id="PRO_5004771812" evidence="2">
    <location>
        <begin position="18"/>
        <end position="290"/>
    </location>
</feature>
<sequence length="290" mass="32392">MQLGLFLIILAVHKSLQHFSGKDTPDSGSQVSATGLLGPKQGTRGYGCPIFAPRKLQGGLLGPKWSMGGEGKKERKKEKEGMENEEGMEQRKRGKEGREKERKKKERKKERKRGRGESKKERGREGGRNKKKEKRGREGRREGRKGEGKGKEGEKKERNEGPQTLAQDTASEDALKEHSNPGLEGTSELAAAAERERQLIPFDSSFYTELSNGSANQQLLWLLLKQWTGVKTCWSQHSFPLELCMCNCPGRRGDASLALIISVLQLEAMGKDLLLNWSLPLWAVSSLLPR</sequence>
<dbReference type="EMBL" id="AZIM01002590">
    <property type="protein sequence ID" value="ETE63737.1"/>
    <property type="molecule type" value="Genomic_DNA"/>
</dbReference>
<evidence type="ECO:0000256" key="2">
    <source>
        <dbReference type="SAM" id="SignalP"/>
    </source>
</evidence>
<evidence type="ECO:0000313" key="3">
    <source>
        <dbReference type="EMBL" id="ETE63737.1"/>
    </source>
</evidence>
<reference evidence="3 4" key="1">
    <citation type="journal article" date="2013" name="Proc. Natl. Acad. Sci. U.S.A.">
        <title>The king cobra genome reveals dynamic gene evolution and adaptation in the snake venom system.</title>
        <authorList>
            <person name="Vonk F.J."/>
            <person name="Casewell N.R."/>
            <person name="Henkel C.V."/>
            <person name="Heimberg A.M."/>
            <person name="Jansen H.J."/>
            <person name="McCleary R.J."/>
            <person name="Kerkkamp H.M."/>
            <person name="Vos R.A."/>
            <person name="Guerreiro I."/>
            <person name="Calvete J.J."/>
            <person name="Wuster W."/>
            <person name="Woods A.E."/>
            <person name="Logan J.M."/>
            <person name="Harrison R.A."/>
            <person name="Castoe T.A."/>
            <person name="de Koning A.P."/>
            <person name="Pollock D.D."/>
            <person name="Yandell M."/>
            <person name="Calderon D."/>
            <person name="Renjifo C."/>
            <person name="Currier R.B."/>
            <person name="Salgado D."/>
            <person name="Pla D."/>
            <person name="Sanz L."/>
            <person name="Hyder A.S."/>
            <person name="Ribeiro J.M."/>
            <person name="Arntzen J.W."/>
            <person name="van den Thillart G.E."/>
            <person name="Boetzer M."/>
            <person name="Pirovano W."/>
            <person name="Dirks R.P."/>
            <person name="Spaink H.P."/>
            <person name="Duboule D."/>
            <person name="McGlinn E."/>
            <person name="Kini R.M."/>
            <person name="Richardson M.K."/>
        </authorList>
    </citation>
    <scope>NUCLEOTIDE SEQUENCE</scope>
    <source>
        <tissue evidence="3">Blood</tissue>
    </source>
</reference>
<evidence type="ECO:0000256" key="1">
    <source>
        <dbReference type="SAM" id="MobiDB-lite"/>
    </source>
</evidence>
<accession>V8NQB1</accession>
<feature type="compositionally biased region" description="Basic and acidic residues" evidence="1">
    <location>
        <begin position="70"/>
        <end position="100"/>
    </location>
</feature>
<comment type="caution">
    <text evidence="3">The sequence shown here is derived from an EMBL/GenBank/DDBJ whole genome shotgun (WGS) entry which is preliminary data.</text>
</comment>
<dbReference type="Proteomes" id="UP000018936">
    <property type="component" value="Unassembled WGS sequence"/>
</dbReference>
<organism evidence="3 4">
    <name type="scientific">Ophiophagus hannah</name>
    <name type="common">King cobra</name>
    <name type="synonym">Naja hannah</name>
    <dbReference type="NCBI Taxonomy" id="8665"/>
    <lineage>
        <taxon>Eukaryota</taxon>
        <taxon>Metazoa</taxon>
        <taxon>Chordata</taxon>
        <taxon>Craniata</taxon>
        <taxon>Vertebrata</taxon>
        <taxon>Euteleostomi</taxon>
        <taxon>Lepidosauria</taxon>
        <taxon>Squamata</taxon>
        <taxon>Bifurcata</taxon>
        <taxon>Unidentata</taxon>
        <taxon>Episquamata</taxon>
        <taxon>Toxicofera</taxon>
        <taxon>Serpentes</taxon>
        <taxon>Colubroidea</taxon>
        <taxon>Elapidae</taxon>
        <taxon>Elapinae</taxon>
        <taxon>Ophiophagus</taxon>
    </lineage>
</organism>
<feature type="compositionally biased region" description="Basic residues" evidence="1">
    <location>
        <begin position="101"/>
        <end position="114"/>
    </location>
</feature>
<evidence type="ECO:0000313" key="4">
    <source>
        <dbReference type="Proteomes" id="UP000018936"/>
    </source>
</evidence>